<evidence type="ECO:0000259" key="3">
    <source>
        <dbReference type="Pfam" id="PF00892"/>
    </source>
</evidence>
<feature type="transmembrane region" description="Helical" evidence="2">
    <location>
        <begin position="88"/>
        <end position="114"/>
    </location>
</feature>
<dbReference type="InParanoid" id="A0A0G4EML8"/>
<keyword evidence="2" id="KW-1133">Transmembrane helix</keyword>
<feature type="transmembrane region" description="Helical" evidence="2">
    <location>
        <begin position="126"/>
        <end position="144"/>
    </location>
</feature>
<dbReference type="PANTHER" id="PTHR13146">
    <property type="match status" value="1"/>
</dbReference>
<dbReference type="AlphaFoldDB" id="A0A0G4EML8"/>
<dbReference type="STRING" id="1169540.A0A0G4EML8"/>
<feature type="region of interest" description="Disordered" evidence="1">
    <location>
        <begin position="332"/>
        <end position="365"/>
    </location>
</feature>
<dbReference type="OrthoDB" id="29773at2759"/>
<dbReference type="VEuPathDB" id="CryptoDB:Vbra_5194"/>
<dbReference type="PANTHER" id="PTHR13146:SF1">
    <property type="entry name" value="SUGAR PHOSPHATE TRANSPORTER DOMAIN-CONTAINING PROTEIN"/>
    <property type="match status" value="1"/>
</dbReference>
<evidence type="ECO:0000313" key="4">
    <source>
        <dbReference type="EMBL" id="CEL98257.1"/>
    </source>
</evidence>
<dbReference type="InterPro" id="IPR000620">
    <property type="entry name" value="EamA_dom"/>
</dbReference>
<dbReference type="OMA" id="QINFTRT"/>
<feature type="transmembrane region" description="Helical" evidence="2">
    <location>
        <begin position="260"/>
        <end position="278"/>
    </location>
</feature>
<evidence type="ECO:0000256" key="2">
    <source>
        <dbReference type="SAM" id="Phobius"/>
    </source>
</evidence>
<keyword evidence="2" id="KW-0472">Membrane</keyword>
<accession>A0A0G4EML8</accession>
<dbReference type="Proteomes" id="UP000041254">
    <property type="component" value="Unassembled WGS sequence"/>
</dbReference>
<feature type="transmembrane region" description="Helical" evidence="2">
    <location>
        <begin position="223"/>
        <end position="248"/>
    </location>
</feature>
<feature type="domain" description="EamA" evidence="3">
    <location>
        <begin position="38"/>
        <end position="133"/>
    </location>
</feature>
<name>A0A0G4EML8_VITBC</name>
<organism evidence="4 5">
    <name type="scientific">Vitrella brassicaformis (strain CCMP3155)</name>
    <dbReference type="NCBI Taxonomy" id="1169540"/>
    <lineage>
        <taxon>Eukaryota</taxon>
        <taxon>Sar</taxon>
        <taxon>Alveolata</taxon>
        <taxon>Colpodellida</taxon>
        <taxon>Vitrellaceae</taxon>
        <taxon>Vitrella</taxon>
    </lineage>
</organism>
<dbReference type="PhylomeDB" id="A0A0G4EML8"/>
<evidence type="ECO:0000256" key="1">
    <source>
        <dbReference type="SAM" id="MobiDB-lite"/>
    </source>
</evidence>
<keyword evidence="2" id="KW-0812">Transmembrane</keyword>
<dbReference type="EMBL" id="CDMY01000266">
    <property type="protein sequence ID" value="CEL98257.1"/>
    <property type="molecule type" value="Genomic_DNA"/>
</dbReference>
<dbReference type="GO" id="GO:0016020">
    <property type="term" value="C:membrane"/>
    <property type="evidence" value="ECO:0007669"/>
    <property type="project" value="InterPro"/>
</dbReference>
<feature type="transmembrane region" description="Helical" evidence="2">
    <location>
        <begin position="181"/>
        <end position="203"/>
    </location>
</feature>
<dbReference type="SUPFAM" id="SSF103481">
    <property type="entry name" value="Multidrug resistance efflux transporter EmrE"/>
    <property type="match status" value="1"/>
</dbReference>
<feature type="transmembrane region" description="Helical" evidence="2">
    <location>
        <begin position="150"/>
        <end position="169"/>
    </location>
</feature>
<reference evidence="4 5" key="1">
    <citation type="submission" date="2014-11" db="EMBL/GenBank/DDBJ databases">
        <authorList>
            <person name="Zhu J."/>
            <person name="Qi W."/>
            <person name="Song R."/>
        </authorList>
    </citation>
    <scope>NUCLEOTIDE SEQUENCE [LARGE SCALE GENOMIC DNA]</scope>
</reference>
<feature type="transmembrane region" description="Helical" evidence="2">
    <location>
        <begin position="290"/>
        <end position="307"/>
    </location>
</feature>
<gene>
    <name evidence="4" type="ORF">Vbra_5194</name>
</gene>
<protein>
    <recommendedName>
        <fullName evidence="3">EamA domain-containing protein</fullName>
    </recommendedName>
</protein>
<evidence type="ECO:0000313" key="5">
    <source>
        <dbReference type="Proteomes" id="UP000041254"/>
    </source>
</evidence>
<dbReference type="InterPro" id="IPR037185">
    <property type="entry name" value="EmrE-like"/>
</dbReference>
<dbReference type="Pfam" id="PF00892">
    <property type="entry name" value="EamA"/>
    <property type="match status" value="1"/>
</dbReference>
<proteinExistence type="predicted"/>
<keyword evidence="5" id="KW-1185">Reference proteome</keyword>
<sequence>MKVTASLIVRFSLFLIVYCAQPLVLDMLKFQGAASPSTFLYLLPHYLAMVPVGFFPTEKKFSECNWWKAAVVSFLDVLHQLAEKAGLVYAGSAVYIVIGSSSIVWTAVLSVLILKRSYTTAQWCGILLICVGLCSRALTLNFSIEDEEFFGVLLVLPSAILHALSFVVYEKYLHGADAIPGTKLTGLMGIMCAAVLLVWTGVWTVPRFDTLVIANIKDKGGSISVIVLGFILLYFVCFIRASVLWWIIKSLGAVSAGILKGIRTATVFIMGHVLFCHLQPSQCLTPPKALAASICVLGVIVYSVSTISEKQREDEHKPSSKDAIKERLIESAEAGRTLPAPSDNNSTPSAKKWKATPLGGSFANL</sequence>